<name>A0A8X7YQ23_POPTO</name>
<dbReference type="PANTHER" id="PTHR34954:SF4">
    <property type="entry name" value="PROTEIN TRIGALACTOSYLDIACYLGLYCEROL 4, CHLOROPLASTIC"/>
    <property type="match status" value="1"/>
</dbReference>
<comment type="caution">
    <text evidence="1">The sequence shown here is derived from an EMBL/GenBank/DDBJ whole genome shotgun (WGS) entry which is preliminary data.</text>
</comment>
<dbReference type="AlphaFoldDB" id="A0A8X7YQ23"/>
<keyword evidence="2" id="KW-1185">Reference proteome</keyword>
<proteinExistence type="predicted"/>
<dbReference type="Proteomes" id="UP000886885">
    <property type="component" value="Chromosome 10D"/>
</dbReference>
<dbReference type="EMBL" id="JAAWWB010000020">
    <property type="protein sequence ID" value="KAG6756898.1"/>
    <property type="molecule type" value="Genomic_DNA"/>
</dbReference>
<organism evidence="1 2">
    <name type="scientific">Populus tomentosa</name>
    <name type="common">Chinese white poplar</name>
    <dbReference type="NCBI Taxonomy" id="118781"/>
    <lineage>
        <taxon>Eukaryota</taxon>
        <taxon>Viridiplantae</taxon>
        <taxon>Streptophyta</taxon>
        <taxon>Embryophyta</taxon>
        <taxon>Tracheophyta</taxon>
        <taxon>Spermatophyta</taxon>
        <taxon>Magnoliopsida</taxon>
        <taxon>eudicotyledons</taxon>
        <taxon>Gunneridae</taxon>
        <taxon>Pentapetalae</taxon>
        <taxon>rosids</taxon>
        <taxon>fabids</taxon>
        <taxon>Malpighiales</taxon>
        <taxon>Salicaceae</taxon>
        <taxon>Saliceae</taxon>
        <taxon>Populus</taxon>
    </lineage>
</organism>
<dbReference type="PANTHER" id="PTHR34954">
    <property type="entry name" value="EXPRESSED PROTEIN"/>
    <property type="match status" value="1"/>
</dbReference>
<evidence type="ECO:0000313" key="1">
    <source>
        <dbReference type="EMBL" id="KAG6756898.1"/>
    </source>
</evidence>
<protein>
    <recommendedName>
        <fullName evidence="3">Protein TRIGALACTOSYLDIACYLGLYCEROL 4, chloroplastic</fullName>
    </recommendedName>
</protein>
<evidence type="ECO:0008006" key="3">
    <source>
        <dbReference type="Google" id="ProtNLM"/>
    </source>
</evidence>
<dbReference type="InterPro" id="IPR044160">
    <property type="entry name" value="TGD4-like"/>
</dbReference>
<dbReference type="GO" id="GO:0070300">
    <property type="term" value="F:phosphatidic acid binding"/>
    <property type="evidence" value="ECO:0007669"/>
    <property type="project" value="InterPro"/>
</dbReference>
<reference evidence="1" key="1">
    <citation type="journal article" date="2020" name="bioRxiv">
        <title>Hybrid origin of Populus tomentosa Carr. identified through genome sequencing and phylogenomic analysis.</title>
        <authorList>
            <person name="An X."/>
            <person name="Gao K."/>
            <person name="Chen Z."/>
            <person name="Li J."/>
            <person name="Yang X."/>
            <person name="Yang X."/>
            <person name="Zhou J."/>
            <person name="Guo T."/>
            <person name="Zhao T."/>
            <person name="Huang S."/>
            <person name="Miao D."/>
            <person name="Khan W.U."/>
            <person name="Rao P."/>
            <person name="Ye M."/>
            <person name="Lei B."/>
            <person name="Liao W."/>
            <person name="Wang J."/>
            <person name="Ji L."/>
            <person name="Li Y."/>
            <person name="Guo B."/>
            <person name="Mustafa N.S."/>
            <person name="Li S."/>
            <person name="Yun Q."/>
            <person name="Keller S.R."/>
            <person name="Mao J."/>
            <person name="Zhang R."/>
            <person name="Strauss S.H."/>
        </authorList>
    </citation>
    <scope>NUCLEOTIDE SEQUENCE</scope>
    <source>
        <strain evidence="1">GM15</strain>
        <tissue evidence="1">Leaf</tissue>
    </source>
</reference>
<dbReference type="GO" id="GO:0009941">
    <property type="term" value="C:chloroplast envelope"/>
    <property type="evidence" value="ECO:0007669"/>
    <property type="project" value="TreeGrafter"/>
</dbReference>
<gene>
    <name evidence="1" type="ORF">POTOM_037197</name>
</gene>
<dbReference type="GO" id="GO:1990052">
    <property type="term" value="P:ER to chloroplast lipid transport"/>
    <property type="evidence" value="ECO:0007669"/>
    <property type="project" value="InterPro"/>
</dbReference>
<dbReference type="GO" id="GO:0034196">
    <property type="term" value="P:acylglycerol transport"/>
    <property type="evidence" value="ECO:0007669"/>
    <property type="project" value="InterPro"/>
</dbReference>
<evidence type="ECO:0000313" key="2">
    <source>
        <dbReference type="Proteomes" id="UP000886885"/>
    </source>
</evidence>
<dbReference type="OrthoDB" id="512148at2759"/>
<sequence length="445" mass="49664">MNKLRWAMDGGFWDLDRSTPRTLEGEGRAVPGEPLPLGVSRGTRLSRPKQIDFFQRFMFAPFIPSYSASSHGFSLQRVLALPFTENWFATLLAQFNLQKFVSSFKKNGALQSSRLENIRKHLEDKSLYALGFCSELLLSPCDTLLLSLDFYGDDNNKKPLWPGLYIDKAGNYWDVPFSMAIDLASLASDSGASYHFCMHHSAGQPMQLGGDETVEVPATLLPGISLKSAFSLKKNVEIWRSNAQKLKMVQPFDIFLSNPHISASGVIGAAVMACFGDNSVRAQVVDESQQFEGFCLCAPAVKSTLLVDAFSSVSFTVQHGNFQRLLLDLTRFHARLDFPSASKFLSGATRLAQDFCNSQQPTMETVQAICPKATISFQQQIAGPFSFRVDSGVEIDWKNKDWHVCVDDPVFAIEYALHVLGSAKAVAWYSPKHREFMVELRFFET</sequence>
<accession>A0A8X7YQ23</accession>